<feature type="transmembrane region" description="Helical" evidence="7">
    <location>
        <begin position="406"/>
        <end position="425"/>
    </location>
</feature>
<evidence type="ECO:0000256" key="6">
    <source>
        <dbReference type="ARBA" id="ARBA00023136"/>
    </source>
</evidence>
<proteinExistence type="predicted"/>
<dbReference type="GO" id="GO:0016020">
    <property type="term" value="C:membrane"/>
    <property type="evidence" value="ECO:0007669"/>
    <property type="project" value="UniProtKB-SubCell"/>
</dbReference>
<keyword evidence="10" id="KW-1185">Reference proteome</keyword>
<feature type="transmembrane region" description="Helical" evidence="7">
    <location>
        <begin position="242"/>
        <end position="263"/>
    </location>
</feature>
<dbReference type="Pfam" id="PF01490">
    <property type="entry name" value="Aa_trans"/>
    <property type="match status" value="1"/>
</dbReference>
<keyword evidence="4" id="KW-0029">Amino-acid transport</keyword>
<comment type="subcellular location">
    <subcellularLocation>
        <location evidence="1">Membrane</location>
    </subcellularLocation>
</comment>
<dbReference type="KEGG" id="cvr:CHLNCDRAFT_144770"/>
<dbReference type="InParanoid" id="E1ZCZ3"/>
<feature type="transmembrane region" description="Helical" evidence="7">
    <location>
        <begin position="374"/>
        <end position="394"/>
    </location>
</feature>
<evidence type="ECO:0000256" key="3">
    <source>
        <dbReference type="ARBA" id="ARBA00022692"/>
    </source>
</evidence>
<dbReference type="Proteomes" id="UP000008141">
    <property type="component" value="Unassembled WGS sequence"/>
</dbReference>
<feature type="transmembrane region" description="Helical" evidence="7">
    <location>
        <begin position="124"/>
        <end position="145"/>
    </location>
</feature>
<organism evidence="10">
    <name type="scientific">Chlorella variabilis</name>
    <name type="common">Green alga</name>
    <dbReference type="NCBI Taxonomy" id="554065"/>
    <lineage>
        <taxon>Eukaryota</taxon>
        <taxon>Viridiplantae</taxon>
        <taxon>Chlorophyta</taxon>
        <taxon>core chlorophytes</taxon>
        <taxon>Trebouxiophyceae</taxon>
        <taxon>Chlorellales</taxon>
        <taxon>Chlorellaceae</taxon>
        <taxon>Chlorella clade</taxon>
        <taxon>Chlorella</taxon>
    </lineage>
</organism>
<accession>E1ZCZ3</accession>
<gene>
    <name evidence="9" type="ORF">CHLNCDRAFT_144770</name>
</gene>
<name>E1ZCZ3_CHLVA</name>
<evidence type="ECO:0000313" key="10">
    <source>
        <dbReference type="Proteomes" id="UP000008141"/>
    </source>
</evidence>
<evidence type="ECO:0000256" key="4">
    <source>
        <dbReference type="ARBA" id="ARBA00022970"/>
    </source>
</evidence>
<dbReference type="eggNOG" id="KOG1303">
    <property type="taxonomic scope" value="Eukaryota"/>
</dbReference>
<dbReference type="STRING" id="554065.E1ZCZ3"/>
<sequence length="471" mass="50532">MPAELLAVVENAAERNALDVEKSAKDMDVPEQLESMLTMRFLGQSQLAEPDGTWKRGTWLLATSTAQPTLLGLPFAMAALGWAGGLVVLLVSAVATIYCNLLLAKLHEHGGKRNGLYRTLAKQIMGDCPVGNALWTVVAGVALMVLTQCPDMARAEVLTAVTTAFMVTYSLAAVILAGVQGGGEGADYSIPGSTINRVMNGFNAIGIAVFVYANNIIPEIQATLKADPKTGSAYPPMRRSILAAYSLVTPIYLTVAVVGYWAYGNAVSGFLLSMNTHPKWLITILNLMCIFQLLVGEQASYASVFEFVLYDSWEPKLVHRYPAATWLHTEHRNAEGRRLLVPSRLCMVLVRVPYVIIITLIAATFPFFAQLMGLIAMAAHAPGGSAAMLTRAYLAHTDPPAPSMRTQVGLTPLVFVVPPILYLMARGGEVSAAAYWAHVGLAVLFAAVGLLASIGAVRGIVLAIQQHDFYS</sequence>
<dbReference type="GeneID" id="17355681"/>
<keyword evidence="5 7" id="KW-1133">Transmembrane helix</keyword>
<feature type="transmembrane region" description="Helical" evidence="7">
    <location>
        <begin position="437"/>
        <end position="464"/>
    </location>
</feature>
<keyword evidence="6 7" id="KW-0472">Membrane</keyword>
<evidence type="ECO:0000256" key="5">
    <source>
        <dbReference type="ARBA" id="ARBA00022989"/>
    </source>
</evidence>
<dbReference type="AlphaFoldDB" id="E1ZCZ3"/>
<keyword evidence="3 7" id="KW-0812">Transmembrane</keyword>
<keyword evidence="2" id="KW-0813">Transport</keyword>
<evidence type="ECO:0000256" key="7">
    <source>
        <dbReference type="SAM" id="Phobius"/>
    </source>
</evidence>
<dbReference type="OrthoDB" id="40134at2759"/>
<evidence type="ECO:0000259" key="8">
    <source>
        <dbReference type="Pfam" id="PF01490"/>
    </source>
</evidence>
<feature type="transmembrane region" description="Helical" evidence="7">
    <location>
        <begin position="79"/>
        <end position="103"/>
    </location>
</feature>
<reference evidence="9 10" key="1">
    <citation type="journal article" date="2010" name="Plant Cell">
        <title>The Chlorella variabilis NC64A genome reveals adaptation to photosymbiosis, coevolution with viruses, and cryptic sex.</title>
        <authorList>
            <person name="Blanc G."/>
            <person name="Duncan G."/>
            <person name="Agarkova I."/>
            <person name="Borodovsky M."/>
            <person name="Gurnon J."/>
            <person name="Kuo A."/>
            <person name="Lindquist E."/>
            <person name="Lucas S."/>
            <person name="Pangilinan J."/>
            <person name="Polle J."/>
            <person name="Salamov A."/>
            <person name="Terry A."/>
            <person name="Yamada T."/>
            <person name="Dunigan D.D."/>
            <person name="Grigoriev I.V."/>
            <person name="Claverie J.M."/>
            <person name="Van Etten J.L."/>
        </authorList>
    </citation>
    <scope>NUCLEOTIDE SEQUENCE [LARGE SCALE GENOMIC DNA]</scope>
    <source>
        <strain evidence="9 10">NC64A</strain>
    </source>
</reference>
<feature type="transmembrane region" description="Helical" evidence="7">
    <location>
        <begin position="348"/>
        <end position="368"/>
    </location>
</feature>
<dbReference type="InterPro" id="IPR013057">
    <property type="entry name" value="AA_transpt_TM"/>
</dbReference>
<dbReference type="PANTHER" id="PTHR48017">
    <property type="entry name" value="OS05G0424000 PROTEIN-RELATED"/>
    <property type="match status" value="1"/>
</dbReference>
<dbReference type="GO" id="GO:0006865">
    <property type="term" value="P:amino acid transport"/>
    <property type="evidence" value="ECO:0007669"/>
    <property type="project" value="UniProtKB-KW"/>
</dbReference>
<feature type="domain" description="Amino acid transporter transmembrane" evidence="8">
    <location>
        <begin position="125"/>
        <end position="377"/>
    </location>
</feature>
<evidence type="ECO:0000256" key="1">
    <source>
        <dbReference type="ARBA" id="ARBA00004370"/>
    </source>
</evidence>
<dbReference type="RefSeq" id="XP_005848426.1">
    <property type="nucleotide sequence ID" value="XM_005848364.1"/>
</dbReference>
<evidence type="ECO:0000313" key="9">
    <source>
        <dbReference type="EMBL" id="EFN56324.1"/>
    </source>
</evidence>
<dbReference type="EMBL" id="GL433842">
    <property type="protein sequence ID" value="EFN56324.1"/>
    <property type="molecule type" value="Genomic_DNA"/>
</dbReference>
<dbReference type="OMA" id="FVFWINT"/>
<protein>
    <recommendedName>
        <fullName evidence="8">Amino acid transporter transmembrane domain-containing protein</fullName>
    </recommendedName>
</protein>
<evidence type="ECO:0000256" key="2">
    <source>
        <dbReference type="ARBA" id="ARBA00022448"/>
    </source>
</evidence>
<feature type="transmembrane region" description="Helical" evidence="7">
    <location>
        <begin position="157"/>
        <end position="179"/>
    </location>
</feature>